<evidence type="ECO:0000256" key="17">
    <source>
        <dbReference type="ARBA" id="ARBA00074306"/>
    </source>
</evidence>
<dbReference type="Gene3D" id="3.30.450.20">
    <property type="entry name" value="PAS domain"/>
    <property type="match status" value="5"/>
</dbReference>
<keyword evidence="5" id="KW-1003">Cell membrane</keyword>
<evidence type="ECO:0000256" key="13">
    <source>
        <dbReference type="ARBA" id="ARBA00022840"/>
    </source>
</evidence>
<sequence>MLKVQRLQMQRYGVAILSVLMALLLGLMLEKLLQIKVASLFFAAVVFSSWYGGFSAGLVATVLAILANNYFFTQPIYVFTLNNPSDALELVIFSSVSLLISSLNAELQVAKQASEAKLATLQVSYRRLLETANEGIWIFDNQGKTEYVNQRLAQMLGYAIEEMIGQPIFNFVEHQVEIELDHWLTQQRYNLQDINQQFDLCLRCKDTSELWAIVSTSPILNQQGEFSSAIAMLTDITKRKQTEVALQESQAALQQKQERLDLAQAAAKSGSFEWNIQTNVNIWSKELEALYGLNPGEFGGSYEEWARWVHPDDLAKAEADLMNALKTGEFFTDWRVVWKDGSIHWMHARAKVFYDDAGQPLRMVGINVDITERKRTEFALQKSEAIAKARAQELETFMETVPAAVWIAHDPHCHNMSVNRAAYELMRLPPGSVLTATPADGEFPFKFKIQKNGQDIPPNELPMQLAGRIGKLVEAECEFVFSDEDVRSIYGKAVPLWDEAGAIRGVIGAFLDVTERKQVEDALRENQERLALALDAARMGSWDWDLLSDRVMWTPYHEMIFGYEPGNPHRTYQDWLNRIHPEDLHRFEVTIKTAMTKRQNYEDEYRVVWADGSLHWVSAFGRFQYNQHGQPIRMLGMLFEISDRKQAEAALRQRELMFSTLADTMPQMFWITKPDGYHEYFNQRWYDYTGKTLEQTNGEGWQTVLHPDDVQRTSEVWQDSLRTGKTYEIEYRFLRADGEYRWHLGRAFPLRNQEGQIINWFGSCTDIHDQKLAIEERAQALARERTARIELEKASRMKDDFLAIVSHELRSPLNPILGWSTLLLNRQLNAQKTTQALEIIQRNAKLQTGLIDDLLDVSRILRGKLSLSICEVDLVAIVEASVETVRLAAEAKSIQIQTQLDPTVGKLEGDPNRLQQVVVNILTNAVKFTPEGGRIYIQLQQMGTHAQIQVTDTGKGISPDFLPYVFERFRQADAATTRKFGGLGLGLAIVRHIVELHDGNIQAASPGEGFGATFTVTLPVMTPVLQSIENQELQNHCPNLQGLRVVAVDDDVDSLDLITFILEQYGIEVTAVSSAREAIKAIAQIQPDLLISDIAMPEIDGYTLIRQVREMEAVKGGRLPAIALTAFAGETNNHKILAAGFQNHITKPVDPDELAMVIEQEVK</sequence>
<dbReference type="InterPro" id="IPR036097">
    <property type="entry name" value="HisK_dim/P_sf"/>
</dbReference>
<feature type="domain" description="Histidine kinase" evidence="21">
    <location>
        <begin position="804"/>
        <end position="1022"/>
    </location>
</feature>
<evidence type="ECO:0000256" key="9">
    <source>
        <dbReference type="ARBA" id="ARBA00022692"/>
    </source>
</evidence>
<keyword evidence="8" id="KW-0808">Transferase</keyword>
<feature type="domain" description="Response regulatory" evidence="22">
    <location>
        <begin position="1044"/>
        <end position="1162"/>
    </location>
</feature>
<name>A0A1Z4N6A6_9CYAN</name>
<comment type="catalytic activity">
    <reaction evidence="1">
        <text>ATP + protein L-histidine = ADP + protein N-phospho-L-histidine.</text>
        <dbReference type="EC" id="2.7.13.3"/>
    </reaction>
</comment>
<keyword evidence="9 20" id="KW-0812">Transmembrane</keyword>
<evidence type="ECO:0000313" key="26">
    <source>
        <dbReference type="Proteomes" id="UP000218785"/>
    </source>
</evidence>
<feature type="domain" description="PAC" evidence="24">
    <location>
        <begin position="196"/>
        <end position="248"/>
    </location>
</feature>
<dbReference type="Pfam" id="PF00512">
    <property type="entry name" value="HisKA"/>
    <property type="match status" value="1"/>
</dbReference>
<feature type="domain" description="PAC" evidence="24">
    <location>
        <begin position="601"/>
        <end position="653"/>
    </location>
</feature>
<feature type="domain" description="PAS" evidence="23">
    <location>
        <begin position="654"/>
        <end position="724"/>
    </location>
</feature>
<dbReference type="FunFam" id="3.30.565.10:FF:000010">
    <property type="entry name" value="Sensor histidine kinase RcsC"/>
    <property type="match status" value="1"/>
</dbReference>
<dbReference type="SMART" id="SM00448">
    <property type="entry name" value="REC"/>
    <property type="match status" value="1"/>
</dbReference>
<proteinExistence type="inferred from homology"/>
<dbReference type="Pfam" id="PF13493">
    <property type="entry name" value="DUF4118"/>
    <property type="match status" value="1"/>
</dbReference>
<dbReference type="Gene3D" id="1.20.120.620">
    <property type="entry name" value="Backbone structure of the membrane domain of e. Coli histidine kinase receptor kdpd"/>
    <property type="match status" value="1"/>
</dbReference>
<dbReference type="FunFam" id="3.30.450.20:FF:000099">
    <property type="entry name" value="Sensory box sensor histidine kinase"/>
    <property type="match status" value="1"/>
</dbReference>
<dbReference type="SMART" id="SM00387">
    <property type="entry name" value="HATPase_c"/>
    <property type="match status" value="1"/>
</dbReference>
<dbReference type="SMART" id="SM00388">
    <property type="entry name" value="HisKA"/>
    <property type="match status" value="1"/>
</dbReference>
<evidence type="ECO:0000259" key="23">
    <source>
        <dbReference type="PROSITE" id="PS50112"/>
    </source>
</evidence>
<keyword evidence="26" id="KW-1185">Reference proteome</keyword>
<dbReference type="GO" id="GO:0000155">
    <property type="term" value="F:phosphorelay sensor kinase activity"/>
    <property type="evidence" value="ECO:0007669"/>
    <property type="project" value="InterPro"/>
</dbReference>
<dbReference type="AlphaFoldDB" id="A0A1Z4N6A6"/>
<dbReference type="SUPFAM" id="SSF52172">
    <property type="entry name" value="CheY-like"/>
    <property type="match status" value="1"/>
</dbReference>
<dbReference type="PROSITE" id="PS50113">
    <property type="entry name" value="PAC"/>
    <property type="match status" value="5"/>
</dbReference>
<dbReference type="InterPro" id="IPR001610">
    <property type="entry name" value="PAC"/>
</dbReference>
<dbReference type="NCBIfam" id="TIGR00229">
    <property type="entry name" value="sensory_box"/>
    <property type="match status" value="4"/>
</dbReference>
<keyword evidence="10" id="KW-0677">Repeat</keyword>
<feature type="transmembrane region" description="Helical" evidence="20">
    <location>
        <begin position="87"/>
        <end position="105"/>
    </location>
</feature>
<comment type="similarity">
    <text evidence="3">In the N-terminal section; belongs to the phytochrome family.</text>
</comment>
<dbReference type="Gene3D" id="2.10.70.100">
    <property type="match status" value="2"/>
</dbReference>
<dbReference type="PROSITE" id="PS50109">
    <property type="entry name" value="HIS_KIN"/>
    <property type="match status" value="1"/>
</dbReference>
<dbReference type="PRINTS" id="PR00344">
    <property type="entry name" value="BCTRLSENSOR"/>
</dbReference>
<dbReference type="PROSITE" id="PS50110">
    <property type="entry name" value="RESPONSE_REGULATORY"/>
    <property type="match status" value="1"/>
</dbReference>
<dbReference type="Proteomes" id="UP000218785">
    <property type="component" value="Chromosome"/>
</dbReference>
<dbReference type="InterPro" id="IPR001789">
    <property type="entry name" value="Sig_transdc_resp-reg_receiver"/>
</dbReference>
<keyword evidence="13" id="KW-0067">ATP-binding</keyword>
<evidence type="ECO:0000256" key="12">
    <source>
        <dbReference type="ARBA" id="ARBA00022777"/>
    </source>
</evidence>
<dbReference type="InterPro" id="IPR052162">
    <property type="entry name" value="Sensor_kinase/Photoreceptor"/>
</dbReference>
<dbReference type="SUPFAM" id="SSF55874">
    <property type="entry name" value="ATPase domain of HSP90 chaperone/DNA topoisomerase II/histidine kinase"/>
    <property type="match status" value="1"/>
</dbReference>
<feature type="coiled-coil region" evidence="19">
    <location>
        <begin position="239"/>
        <end position="266"/>
    </location>
</feature>
<evidence type="ECO:0000256" key="15">
    <source>
        <dbReference type="ARBA" id="ARBA00023012"/>
    </source>
</evidence>
<dbReference type="Pfam" id="PF02518">
    <property type="entry name" value="HATPase_c"/>
    <property type="match status" value="1"/>
</dbReference>
<feature type="domain" description="PAC" evidence="24">
    <location>
        <begin position="473"/>
        <end position="525"/>
    </location>
</feature>
<dbReference type="CDD" id="cd17580">
    <property type="entry name" value="REC_2_DhkD-like"/>
    <property type="match status" value="1"/>
</dbReference>
<dbReference type="CDD" id="cd16922">
    <property type="entry name" value="HATPase_EvgS-ArcB-TorS-like"/>
    <property type="match status" value="1"/>
</dbReference>
<evidence type="ECO:0000256" key="18">
    <source>
        <dbReference type="PROSITE-ProRule" id="PRU00169"/>
    </source>
</evidence>
<evidence type="ECO:0000256" key="11">
    <source>
        <dbReference type="ARBA" id="ARBA00022741"/>
    </source>
</evidence>
<protein>
    <recommendedName>
        <fullName evidence="17">Circadian input-output histidine kinase CikA</fullName>
        <ecNumber evidence="4">2.7.13.3</ecNumber>
    </recommendedName>
</protein>
<feature type="transmembrane region" description="Helical" evidence="20">
    <location>
        <begin position="12"/>
        <end position="29"/>
    </location>
</feature>
<evidence type="ECO:0000256" key="4">
    <source>
        <dbReference type="ARBA" id="ARBA00012438"/>
    </source>
</evidence>
<feature type="domain" description="PAS" evidence="23">
    <location>
        <begin position="121"/>
        <end position="172"/>
    </location>
</feature>
<dbReference type="CDD" id="cd00082">
    <property type="entry name" value="HisKA"/>
    <property type="match status" value="1"/>
</dbReference>
<evidence type="ECO:0000256" key="10">
    <source>
        <dbReference type="ARBA" id="ARBA00022737"/>
    </source>
</evidence>
<dbReference type="PANTHER" id="PTHR43304:SF1">
    <property type="entry name" value="PAC DOMAIN-CONTAINING PROTEIN"/>
    <property type="match status" value="1"/>
</dbReference>
<dbReference type="GO" id="GO:0005886">
    <property type="term" value="C:plasma membrane"/>
    <property type="evidence" value="ECO:0007669"/>
    <property type="project" value="UniProtKB-SubCell"/>
</dbReference>
<gene>
    <name evidence="25" type="ORF">NIES37_52300</name>
</gene>
<dbReference type="Pfam" id="PF00072">
    <property type="entry name" value="Response_reg"/>
    <property type="match status" value="1"/>
</dbReference>
<evidence type="ECO:0000313" key="25">
    <source>
        <dbReference type="EMBL" id="BAZ01231.1"/>
    </source>
</evidence>
<comment type="subcellular location">
    <subcellularLocation>
        <location evidence="2">Cell inner membrane</location>
        <topology evidence="2">Multi-pass membrane protein</topology>
    </subcellularLocation>
</comment>
<evidence type="ECO:0000256" key="19">
    <source>
        <dbReference type="SAM" id="Coils"/>
    </source>
</evidence>
<dbReference type="Pfam" id="PF00989">
    <property type="entry name" value="PAS"/>
    <property type="match status" value="1"/>
</dbReference>
<dbReference type="KEGG" id="ttq:NIES37_52300"/>
<dbReference type="InterPro" id="IPR038318">
    <property type="entry name" value="KdpD_sf"/>
</dbReference>
<dbReference type="Gene3D" id="3.30.565.10">
    <property type="entry name" value="Histidine kinase-like ATPase, C-terminal domain"/>
    <property type="match status" value="1"/>
</dbReference>
<dbReference type="SUPFAM" id="SSF55785">
    <property type="entry name" value="PYP-like sensor domain (PAS domain)"/>
    <property type="match status" value="5"/>
</dbReference>
<dbReference type="RefSeq" id="WP_096580676.1">
    <property type="nucleotide sequence ID" value="NZ_CAWNJS010000001.1"/>
</dbReference>
<keyword evidence="19" id="KW-0175">Coiled coil</keyword>
<dbReference type="EC" id="2.7.13.3" evidence="4"/>
<dbReference type="InterPro" id="IPR036890">
    <property type="entry name" value="HATPase_C_sf"/>
</dbReference>
<dbReference type="InterPro" id="IPR013655">
    <property type="entry name" value="PAS_fold_3"/>
</dbReference>
<evidence type="ECO:0000256" key="3">
    <source>
        <dbReference type="ARBA" id="ARBA00006402"/>
    </source>
</evidence>
<dbReference type="SMART" id="SM00091">
    <property type="entry name" value="PAS"/>
    <property type="match status" value="5"/>
</dbReference>
<dbReference type="GO" id="GO:0006355">
    <property type="term" value="P:regulation of DNA-templated transcription"/>
    <property type="evidence" value="ECO:0007669"/>
    <property type="project" value="InterPro"/>
</dbReference>
<evidence type="ECO:0000259" key="21">
    <source>
        <dbReference type="PROSITE" id="PS50109"/>
    </source>
</evidence>
<evidence type="ECO:0000256" key="7">
    <source>
        <dbReference type="ARBA" id="ARBA00022553"/>
    </source>
</evidence>
<dbReference type="Gene3D" id="1.10.287.130">
    <property type="match status" value="1"/>
</dbReference>
<dbReference type="InterPro" id="IPR011006">
    <property type="entry name" value="CheY-like_superfamily"/>
</dbReference>
<evidence type="ECO:0000256" key="2">
    <source>
        <dbReference type="ARBA" id="ARBA00004429"/>
    </source>
</evidence>
<feature type="transmembrane region" description="Helical" evidence="20">
    <location>
        <begin position="41"/>
        <end position="66"/>
    </location>
</feature>
<evidence type="ECO:0000256" key="5">
    <source>
        <dbReference type="ARBA" id="ARBA00022475"/>
    </source>
</evidence>
<dbReference type="InterPro" id="IPR000700">
    <property type="entry name" value="PAS-assoc_C"/>
</dbReference>
<dbReference type="SMART" id="SM00086">
    <property type="entry name" value="PAC"/>
    <property type="match status" value="5"/>
</dbReference>
<reference evidence="25 26" key="1">
    <citation type="submission" date="2017-06" db="EMBL/GenBank/DDBJ databases">
        <title>Genome sequencing of cyanobaciteial culture collection at National Institute for Environmental Studies (NIES).</title>
        <authorList>
            <person name="Hirose Y."/>
            <person name="Shimura Y."/>
            <person name="Fujisawa T."/>
            <person name="Nakamura Y."/>
            <person name="Kawachi M."/>
        </authorList>
    </citation>
    <scope>NUCLEOTIDE SEQUENCE [LARGE SCALE GENOMIC DNA]</scope>
    <source>
        <strain evidence="25 26">NIES-37</strain>
    </source>
</reference>
<keyword evidence="12 25" id="KW-0418">Kinase</keyword>
<keyword evidence="16 20" id="KW-0472">Membrane</keyword>
<evidence type="ECO:0000256" key="20">
    <source>
        <dbReference type="SAM" id="Phobius"/>
    </source>
</evidence>
<dbReference type="InterPro" id="IPR003661">
    <property type="entry name" value="HisK_dim/P_dom"/>
</dbReference>
<dbReference type="PANTHER" id="PTHR43304">
    <property type="entry name" value="PHYTOCHROME-LIKE PROTEIN CPH1"/>
    <property type="match status" value="1"/>
</dbReference>
<dbReference type="Gene3D" id="3.40.50.2300">
    <property type="match status" value="1"/>
</dbReference>
<dbReference type="EMBL" id="AP018248">
    <property type="protein sequence ID" value="BAZ01231.1"/>
    <property type="molecule type" value="Genomic_DNA"/>
</dbReference>
<evidence type="ECO:0000259" key="24">
    <source>
        <dbReference type="PROSITE" id="PS50113"/>
    </source>
</evidence>
<feature type="modified residue" description="4-aspartylphosphate" evidence="18">
    <location>
        <position position="1093"/>
    </location>
</feature>
<dbReference type="InterPro" id="IPR035965">
    <property type="entry name" value="PAS-like_dom_sf"/>
</dbReference>
<keyword evidence="15" id="KW-0902">Two-component regulatory system</keyword>
<dbReference type="InterPro" id="IPR013767">
    <property type="entry name" value="PAS_fold"/>
</dbReference>
<dbReference type="InterPro" id="IPR003594">
    <property type="entry name" value="HATPase_dom"/>
</dbReference>
<feature type="domain" description="PAS" evidence="23">
    <location>
        <begin position="256"/>
        <end position="328"/>
    </location>
</feature>
<feature type="domain" description="PAC" evidence="24">
    <location>
        <begin position="727"/>
        <end position="779"/>
    </location>
</feature>
<dbReference type="InterPro" id="IPR025201">
    <property type="entry name" value="KdpD_TM"/>
</dbReference>
<keyword evidence="7 18" id="KW-0597">Phosphoprotein</keyword>
<evidence type="ECO:0000256" key="14">
    <source>
        <dbReference type="ARBA" id="ARBA00022989"/>
    </source>
</evidence>
<keyword evidence="14 20" id="KW-1133">Transmembrane helix</keyword>
<organism evidence="25 26">
    <name type="scientific">Tolypothrix tenuis PCC 7101</name>
    <dbReference type="NCBI Taxonomy" id="231146"/>
    <lineage>
        <taxon>Bacteria</taxon>
        <taxon>Bacillati</taxon>
        <taxon>Cyanobacteriota</taxon>
        <taxon>Cyanophyceae</taxon>
        <taxon>Nostocales</taxon>
        <taxon>Tolypothrichaceae</taxon>
        <taxon>Tolypothrix</taxon>
    </lineage>
</organism>
<dbReference type="InterPro" id="IPR005467">
    <property type="entry name" value="His_kinase_dom"/>
</dbReference>
<evidence type="ECO:0000259" key="22">
    <source>
        <dbReference type="PROSITE" id="PS50110"/>
    </source>
</evidence>
<evidence type="ECO:0000256" key="8">
    <source>
        <dbReference type="ARBA" id="ARBA00022679"/>
    </source>
</evidence>
<dbReference type="Pfam" id="PF08447">
    <property type="entry name" value="PAS_3"/>
    <property type="match status" value="3"/>
</dbReference>
<evidence type="ECO:0000256" key="1">
    <source>
        <dbReference type="ARBA" id="ARBA00000085"/>
    </source>
</evidence>
<dbReference type="CDD" id="cd00130">
    <property type="entry name" value="PAS"/>
    <property type="match status" value="4"/>
</dbReference>
<dbReference type="PROSITE" id="PS50112">
    <property type="entry name" value="PAS"/>
    <property type="match status" value="3"/>
</dbReference>
<keyword evidence="6" id="KW-0997">Cell inner membrane</keyword>
<dbReference type="FunFam" id="2.10.70.100:FF:000001">
    <property type="entry name" value="Sensory transduction histidine kinase"/>
    <property type="match status" value="1"/>
</dbReference>
<dbReference type="SUPFAM" id="SSF47384">
    <property type="entry name" value="Homodimeric domain of signal transducing histidine kinase"/>
    <property type="match status" value="1"/>
</dbReference>
<accession>A0A1Z4N6A6</accession>
<dbReference type="GO" id="GO:0005524">
    <property type="term" value="F:ATP binding"/>
    <property type="evidence" value="ECO:0007669"/>
    <property type="project" value="UniProtKB-KW"/>
</dbReference>
<evidence type="ECO:0000256" key="16">
    <source>
        <dbReference type="ARBA" id="ARBA00023136"/>
    </source>
</evidence>
<dbReference type="InterPro" id="IPR000014">
    <property type="entry name" value="PAS"/>
</dbReference>
<keyword evidence="11" id="KW-0547">Nucleotide-binding</keyword>
<dbReference type="InterPro" id="IPR004358">
    <property type="entry name" value="Sig_transdc_His_kin-like_C"/>
</dbReference>
<evidence type="ECO:0000256" key="6">
    <source>
        <dbReference type="ARBA" id="ARBA00022519"/>
    </source>
</evidence>
<feature type="domain" description="PAC" evidence="24">
    <location>
        <begin position="330"/>
        <end position="382"/>
    </location>
</feature>